<evidence type="ECO:0000313" key="1">
    <source>
        <dbReference type="EMBL" id="OZG48867.1"/>
    </source>
</evidence>
<organism evidence="1 2">
    <name type="scientific">Pseudoscardovia suis</name>
    <dbReference type="NCBI Taxonomy" id="987063"/>
    <lineage>
        <taxon>Bacteria</taxon>
        <taxon>Bacillati</taxon>
        <taxon>Actinomycetota</taxon>
        <taxon>Actinomycetes</taxon>
        <taxon>Bifidobacteriales</taxon>
        <taxon>Bifidobacteriaceae</taxon>
        <taxon>Pseudoscardovia</taxon>
    </lineage>
</organism>
<proteinExistence type="predicted"/>
<dbReference type="Proteomes" id="UP000216454">
    <property type="component" value="Unassembled WGS sequence"/>
</dbReference>
<gene>
    <name evidence="1" type="ORF">PSSU_1691</name>
</gene>
<sequence>MRKDNKNRYYVIGGQYEPYCYGGTPTLLGAKRLAGRNMEHWDNWQGWHRPHVYKAEDVIETEAHGCLTHDDGSIIIMPREDATPMA</sequence>
<evidence type="ECO:0000313" key="2">
    <source>
        <dbReference type="Proteomes" id="UP000216454"/>
    </source>
</evidence>
<dbReference type="EMBL" id="MWWQ01000019">
    <property type="protein sequence ID" value="OZG48867.1"/>
    <property type="molecule type" value="Genomic_DNA"/>
</dbReference>
<dbReference type="RefSeq" id="WP_094691995.1">
    <property type="nucleotide sequence ID" value="NZ_MWWQ01000019.1"/>
</dbReference>
<dbReference type="AlphaFoldDB" id="A0A261EPU2"/>
<accession>A0A261EPU2</accession>
<name>A0A261EPU2_9BIFI</name>
<protein>
    <submittedName>
        <fullName evidence="1">Uncharacterized protein</fullName>
    </submittedName>
</protein>
<keyword evidence="2" id="KW-1185">Reference proteome</keyword>
<comment type="caution">
    <text evidence="1">The sequence shown here is derived from an EMBL/GenBank/DDBJ whole genome shotgun (WGS) entry which is preliminary data.</text>
</comment>
<reference evidence="1 2" key="1">
    <citation type="journal article" date="2017" name="BMC Genomics">
        <title>Comparative genomic and phylogenomic analyses of the Bifidobacteriaceae family.</title>
        <authorList>
            <person name="Lugli G.A."/>
            <person name="Milani C."/>
            <person name="Turroni F."/>
            <person name="Duranti S."/>
            <person name="Mancabelli L."/>
            <person name="Mangifesta M."/>
            <person name="Ferrario C."/>
            <person name="Modesto M."/>
            <person name="Mattarelli P."/>
            <person name="Jiri K."/>
            <person name="van Sinderen D."/>
            <person name="Ventura M."/>
        </authorList>
    </citation>
    <scope>NUCLEOTIDE SEQUENCE [LARGE SCALE GENOMIC DNA]</scope>
    <source>
        <strain evidence="1 2">DSM 24744</strain>
    </source>
</reference>